<protein>
    <submittedName>
        <fullName evidence="2">Uncharacterized protein</fullName>
    </submittedName>
</protein>
<evidence type="ECO:0000313" key="3">
    <source>
        <dbReference type="Proteomes" id="UP001589810"/>
    </source>
</evidence>
<accession>A0ABV6MUY5</accession>
<organism evidence="2 3">
    <name type="scientific">Kutzneria chonburiensis</name>
    <dbReference type="NCBI Taxonomy" id="1483604"/>
    <lineage>
        <taxon>Bacteria</taxon>
        <taxon>Bacillati</taxon>
        <taxon>Actinomycetota</taxon>
        <taxon>Actinomycetes</taxon>
        <taxon>Pseudonocardiales</taxon>
        <taxon>Pseudonocardiaceae</taxon>
        <taxon>Kutzneria</taxon>
    </lineage>
</organism>
<keyword evidence="1" id="KW-0732">Signal</keyword>
<evidence type="ECO:0000256" key="1">
    <source>
        <dbReference type="SAM" id="SignalP"/>
    </source>
</evidence>
<proteinExistence type="predicted"/>
<dbReference type="RefSeq" id="WP_273935616.1">
    <property type="nucleotide sequence ID" value="NZ_CP097263.1"/>
</dbReference>
<sequence length="168" mass="17709">MTSKLLAALLGIGLLIAGAVPAQAAAAPHSTTYTMYVTLYGALDNDPPGSADIAYPQIHSKAGGTGTYSNPVTFATSSSELAPGTRVYYAYLKKYFIMEDSCAACISDWNSGKKRHIDMWAGNSTNSGILACEDKLTRSGSVIVNPASNLTVDTTPIFNTSTHKCYSP</sequence>
<name>A0ABV6MUY5_9PSEU</name>
<comment type="caution">
    <text evidence="2">The sequence shown here is derived from an EMBL/GenBank/DDBJ whole genome shotgun (WGS) entry which is preliminary data.</text>
</comment>
<feature type="signal peptide" evidence="1">
    <location>
        <begin position="1"/>
        <end position="24"/>
    </location>
</feature>
<evidence type="ECO:0000313" key="2">
    <source>
        <dbReference type="EMBL" id="MFC0544131.1"/>
    </source>
</evidence>
<keyword evidence="3" id="KW-1185">Reference proteome</keyword>
<dbReference type="EMBL" id="JBHLUD010000007">
    <property type="protein sequence ID" value="MFC0544131.1"/>
    <property type="molecule type" value="Genomic_DNA"/>
</dbReference>
<gene>
    <name evidence="2" type="ORF">ACFFH7_21685</name>
</gene>
<reference evidence="2 3" key="1">
    <citation type="submission" date="2024-09" db="EMBL/GenBank/DDBJ databases">
        <authorList>
            <person name="Sun Q."/>
            <person name="Mori K."/>
        </authorList>
    </citation>
    <scope>NUCLEOTIDE SEQUENCE [LARGE SCALE GENOMIC DNA]</scope>
    <source>
        <strain evidence="2 3">TBRC 1432</strain>
    </source>
</reference>
<dbReference type="Proteomes" id="UP001589810">
    <property type="component" value="Unassembled WGS sequence"/>
</dbReference>
<feature type="chain" id="PRO_5046594573" evidence="1">
    <location>
        <begin position="25"/>
        <end position="168"/>
    </location>
</feature>